<dbReference type="Proteomes" id="UP001066276">
    <property type="component" value="Chromosome 6"/>
</dbReference>
<gene>
    <name evidence="2" type="ORF">NDU88_000579</name>
</gene>
<proteinExistence type="predicted"/>
<dbReference type="AlphaFoldDB" id="A0AAV7Q1Q4"/>
<dbReference type="EMBL" id="JANPWB010000010">
    <property type="protein sequence ID" value="KAJ1134115.1"/>
    <property type="molecule type" value="Genomic_DNA"/>
</dbReference>
<evidence type="ECO:0000313" key="3">
    <source>
        <dbReference type="Proteomes" id="UP001066276"/>
    </source>
</evidence>
<organism evidence="2 3">
    <name type="scientific">Pleurodeles waltl</name>
    <name type="common">Iberian ribbed newt</name>
    <dbReference type="NCBI Taxonomy" id="8319"/>
    <lineage>
        <taxon>Eukaryota</taxon>
        <taxon>Metazoa</taxon>
        <taxon>Chordata</taxon>
        <taxon>Craniata</taxon>
        <taxon>Vertebrata</taxon>
        <taxon>Euteleostomi</taxon>
        <taxon>Amphibia</taxon>
        <taxon>Batrachia</taxon>
        <taxon>Caudata</taxon>
        <taxon>Salamandroidea</taxon>
        <taxon>Salamandridae</taxon>
        <taxon>Pleurodelinae</taxon>
        <taxon>Pleurodeles</taxon>
    </lineage>
</organism>
<reference evidence="2" key="1">
    <citation type="journal article" date="2022" name="bioRxiv">
        <title>Sequencing and chromosome-scale assembly of the giantPleurodeles waltlgenome.</title>
        <authorList>
            <person name="Brown T."/>
            <person name="Elewa A."/>
            <person name="Iarovenko S."/>
            <person name="Subramanian E."/>
            <person name="Araus A.J."/>
            <person name="Petzold A."/>
            <person name="Susuki M."/>
            <person name="Suzuki K.-i.T."/>
            <person name="Hayashi T."/>
            <person name="Toyoda A."/>
            <person name="Oliveira C."/>
            <person name="Osipova E."/>
            <person name="Leigh N.D."/>
            <person name="Simon A."/>
            <person name="Yun M.H."/>
        </authorList>
    </citation>
    <scope>NUCLEOTIDE SEQUENCE</scope>
    <source>
        <strain evidence="2">20211129_DDA</strain>
        <tissue evidence="2">Liver</tissue>
    </source>
</reference>
<accession>A0AAV7Q1Q4</accession>
<feature type="region of interest" description="Disordered" evidence="1">
    <location>
        <begin position="1"/>
        <end position="25"/>
    </location>
</feature>
<feature type="compositionally biased region" description="Basic and acidic residues" evidence="1">
    <location>
        <begin position="13"/>
        <end position="23"/>
    </location>
</feature>
<name>A0AAV7Q1Q4_PLEWA</name>
<evidence type="ECO:0000256" key="1">
    <source>
        <dbReference type="SAM" id="MobiDB-lite"/>
    </source>
</evidence>
<sequence>MGDPGRKGPALPIRDHITAESEPLRSGGGLEGCVGWRPLNRPPSSLTGFSARLVTRQKISRLLRVTTLIGCRQSRASHRPIKRPAVLPPLARAQRLLFLREARAGAELLAVVPGWCLRVRGMGSPGSFSGGGGGSVGGVADDVSY</sequence>
<comment type="caution">
    <text evidence="2">The sequence shown here is derived from an EMBL/GenBank/DDBJ whole genome shotgun (WGS) entry which is preliminary data.</text>
</comment>
<protein>
    <submittedName>
        <fullName evidence="2">Uncharacterized protein</fullName>
    </submittedName>
</protein>
<evidence type="ECO:0000313" key="2">
    <source>
        <dbReference type="EMBL" id="KAJ1134115.1"/>
    </source>
</evidence>
<keyword evidence="3" id="KW-1185">Reference proteome</keyword>